<evidence type="ECO:0000313" key="2">
    <source>
        <dbReference type="EMBL" id="CAF1473211.1"/>
    </source>
</evidence>
<dbReference type="EMBL" id="CAJOBC010086131">
    <property type="protein sequence ID" value="CAF4340223.1"/>
    <property type="molecule type" value="Genomic_DNA"/>
</dbReference>
<proteinExistence type="predicted"/>
<dbReference type="EMBL" id="CAJNOK010076881">
    <property type="protein sequence ID" value="CAF1675696.1"/>
    <property type="molecule type" value="Genomic_DNA"/>
</dbReference>
<dbReference type="AlphaFoldDB" id="A0A815R8J3"/>
<dbReference type="Proteomes" id="UP000663829">
    <property type="component" value="Unassembled WGS sequence"/>
</dbReference>
<evidence type="ECO:0000313" key="5">
    <source>
        <dbReference type="EMBL" id="CAF4557875.1"/>
    </source>
</evidence>
<evidence type="ECO:0000313" key="6">
    <source>
        <dbReference type="Proteomes" id="UP000663829"/>
    </source>
</evidence>
<protein>
    <submittedName>
        <fullName evidence="2">Uncharacterized protein</fullName>
    </submittedName>
</protein>
<comment type="caution">
    <text evidence="2">The sequence shown here is derived from an EMBL/GenBank/DDBJ whole genome shotgun (WGS) entry which is preliminary data.</text>
</comment>
<sequence length="72" mass="8550">MADTLKYRIGKIYLEENEVTLNQIDIEKQIQSLKEQKHEADERKRDAETATSLSNDLQRQIIELTNKKQRTF</sequence>
<reference evidence="2" key="1">
    <citation type="submission" date="2021-02" db="EMBL/GenBank/DDBJ databases">
        <authorList>
            <person name="Nowell W R."/>
        </authorList>
    </citation>
    <scope>NUCLEOTIDE SEQUENCE</scope>
</reference>
<feature type="coiled-coil region" evidence="1">
    <location>
        <begin position="23"/>
        <end position="67"/>
    </location>
</feature>
<evidence type="ECO:0000313" key="3">
    <source>
        <dbReference type="EMBL" id="CAF1675696.1"/>
    </source>
</evidence>
<name>A0A815R8J3_9BILA</name>
<gene>
    <name evidence="2" type="ORF">GPM918_LOCUS35541</name>
    <name evidence="3" type="ORF">OVA965_LOCUS45881</name>
    <name evidence="4" type="ORF">SRO942_LOCUS36259</name>
    <name evidence="5" type="ORF">TMI583_LOCUS49842</name>
</gene>
<dbReference type="EMBL" id="CAJOBA010112573">
    <property type="protein sequence ID" value="CAF4557875.1"/>
    <property type="molecule type" value="Genomic_DNA"/>
</dbReference>
<dbReference type="Proteomes" id="UP000681722">
    <property type="component" value="Unassembled WGS sequence"/>
</dbReference>
<accession>A0A815R8J3</accession>
<dbReference type="EMBL" id="CAJNOQ010020662">
    <property type="protein sequence ID" value="CAF1473211.1"/>
    <property type="molecule type" value="Genomic_DNA"/>
</dbReference>
<evidence type="ECO:0000313" key="4">
    <source>
        <dbReference type="EMBL" id="CAF4340223.1"/>
    </source>
</evidence>
<keyword evidence="6" id="KW-1185">Reference proteome</keyword>
<dbReference type="Proteomes" id="UP000682733">
    <property type="component" value="Unassembled WGS sequence"/>
</dbReference>
<keyword evidence="1" id="KW-0175">Coiled coil</keyword>
<organism evidence="2 6">
    <name type="scientific">Didymodactylos carnosus</name>
    <dbReference type="NCBI Taxonomy" id="1234261"/>
    <lineage>
        <taxon>Eukaryota</taxon>
        <taxon>Metazoa</taxon>
        <taxon>Spiralia</taxon>
        <taxon>Gnathifera</taxon>
        <taxon>Rotifera</taxon>
        <taxon>Eurotatoria</taxon>
        <taxon>Bdelloidea</taxon>
        <taxon>Philodinida</taxon>
        <taxon>Philodinidae</taxon>
        <taxon>Didymodactylos</taxon>
    </lineage>
</organism>
<dbReference type="Proteomes" id="UP000677228">
    <property type="component" value="Unassembled WGS sequence"/>
</dbReference>
<evidence type="ECO:0000256" key="1">
    <source>
        <dbReference type="SAM" id="Coils"/>
    </source>
</evidence>